<dbReference type="InterPro" id="IPR003439">
    <property type="entry name" value="ABC_transporter-like_ATP-bd"/>
</dbReference>
<dbReference type="InterPro" id="IPR027417">
    <property type="entry name" value="P-loop_NTPase"/>
</dbReference>
<feature type="region of interest" description="Disordered" evidence="1">
    <location>
        <begin position="103"/>
        <end position="135"/>
    </location>
</feature>
<dbReference type="Pfam" id="PF00005">
    <property type="entry name" value="ABC_tran"/>
    <property type="match status" value="1"/>
</dbReference>
<dbReference type="RefSeq" id="XP_013903754.1">
    <property type="nucleotide sequence ID" value="XM_014048300.1"/>
</dbReference>
<reference evidence="3 4" key="1">
    <citation type="journal article" date="2013" name="BMC Genomics">
        <title>Reconstruction of the lipid metabolism for the microalga Monoraphidium neglectum from its genome sequence reveals characteristics suitable for biofuel production.</title>
        <authorList>
            <person name="Bogen C."/>
            <person name="Al-Dilaimi A."/>
            <person name="Albersmeier A."/>
            <person name="Wichmann J."/>
            <person name="Grundmann M."/>
            <person name="Rupp O."/>
            <person name="Lauersen K.J."/>
            <person name="Blifernez-Klassen O."/>
            <person name="Kalinowski J."/>
            <person name="Goesmann A."/>
            <person name="Mussgnug J.H."/>
            <person name="Kruse O."/>
        </authorList>
    </citation>
    <scope>NUCLEOTIDE SEQUENCE [LARGE SCALE GENOMIC DNA]</scope>
    <source>
        <strain evidence="3 4">SAG 48.87</strain>
    </source>
</reference>
<dbReference type="GeneID" id="25736098"/>
<dbReference type="EMBL" id="KK100614">
    <property type="protein sequence ID" value="KIZ04735.1"/>
    <property type="molecule type" value="Genomic_DNA"/>
</dbReference>
<proteinExistence type="predicted"/>
<dbReference type="Proteomes" id="UP000054498">
    <property type="component" value="Unassembled WGS sequence"/>
</dbReference>
<keyword evidence="4" id="KW-1185">Reference proteome</keyword>
<keyword evidence="3" id="KW-0547">Nucleotide-binding</keyword>
<dbReference type="AlphaFoldDB" id="A0A0D2MQ01"/>
<dbReference type="KEGG" id="mng:MNEG_3220"/>
<dbReference type="SUPFAM" id="SSF52540">
    <property type="entry name" value="P-loop containing nucleoside triphosphate hydrolases"/>
    <property type="match status" value="1"/>
</dbReference>
<sequence length="195" mass="20084">MAGGRFAAWRRRPAGSVAVGAGKRGDVLLIADALSKTHDGDRMLFQNLSFSISAGDKLAIVGPNGAGKSTLLKIIAGQSNHNGGVVTRNKGARIGYLPQSDMILSSSDEDDDDAPSSGRSGKKGSAGRGGGGGGGVSGMTVLQAVLSSDNDVVRAVQEYERALAGAGDRVTAELQAAIERMDAMQAWEVDSEVRR</sequence>
<dbReference type="GO" id="GO:0016887">
    <property type="term" value="F:ATP hydrolysis activity"/>
    <property type="evidence" value="ECO:0007669"/>
    <property type="project" value="InterPro"/>
</dbReference>
<evidence type="ECO:0000313" key="3">
    <source>
        <dbReference type="EMBL" id="KIZ04735.1"/>
    </source>
</evidence>
<dbReference type="GO" id="GO:0005524">
    <property type="term" value="F:ATP binding"/>
    <property type="evidence" value="ECO:0007669"/>
    <property type="project" value="UniProtKB-KW"/>
</dbReference>
<keyword evidence="3" id="KW-0067">ATP-binding</keyword>
<dbReference type="STRING" id="145388.A0A0D2MQ01"/>
<dbReference type="Gene3D" id="3.40.50.300">
    <property type="entry name" value="P-loop containing nucleotide triphosphate hydrolases"/>
    <property type="match status" value="1"/>
</dbReference>
<organism evidence="3 4">
    <name type="scientific">Monoraphidium neglectum</name>
    <dbReference type="NCBI Taxonomy" id="145388"/>
    <lineage>
        <taxon>Eukaryota</taxon>
        <taxon>Viridiplantae</taxon>
        <taxon>Chlorophyta</taxon>
        <taxon>core chlorophytes</taxon>
        <taxon>Chlorophyceae</taxon>
        <taxon>CS clade</taxon>
        <taxon>Sphaeropleales</taxon>
        <taxon>Selenastraceae</taxon>
        <taxon>Monoraphidium</taxon>
    </lineage>
</organism>
<dbReference type="InterPro" id="IPR051309">
    <property type="entry name" value="ABCF_ATPase"/>
</dbReference>
<accession>A0A0D2MQ01</accession>
<evidence type="ECO:0000313" key="4">
    <source>
        <dbReference type="Proteomes" id="UP000054498"/>
    </source>
</evidence>
<evidence type="ECO:0000259" key="2">
    <source>
        <dbReference type="Pfam" id="PF00005"/>
    </source>
</evidence>
<dbReference type="OrthoDB" id="6500128at2759"/>
<dbReference type="PANTHER" id="PTHR42855">
    <property type="entry name" value="ABC TRANSPORTER ATP-BINDING SUBUNIT"/>
    <property type="match status" value="1"/>
</dbReference>
<protein>
    <submittedName>
        <fullName evidence="3">ATP-binding cassette, sub-family F, member 3</fullName>
    </submittedName>
</protein>
<name>A0A0D2MQ01_9CHLO</name>
<feature type="domain" description="ABC transporter" evidence="2">
    <location>
        <begin position="46"/>
        <end position="107"/>
    </location>
</feature>
<evidence type="ECO:0000256" key="1">
    <source>
        <dbReference type="SAM" id="MobiDB-lite"/>
    </source>
</evidence>
<gene>
    <name evidence="3" type="ORF">MNEG_3220</name>
</gene>
<feature type="compositionally biased region" description="Gly residues" evidence="1">
    <location>
        <begin position="124"/>
        <end position="135"/>
    </location>
</feature>
<dbReference type="PANTHER" id="PTHR42855:SF1">
    <property type="entry name" value="ABC TRANSPORTER DOMAIN-CONTAINING PROTEIN"/>
    <property type="match status" value="1"/>
</dbReference>